<accession>A0A158P3C1</accession>
<dbReference type="EMBL" id="ADTU01007483">
    <property type="status" value="NOT_ANNOTATED_CDS"/>
    <property type="molecule type" value="Genomic_DNA"/>
</dbReference>
<evidence type="ECO:0000256" key="9">
    <source>
        <dbReference type="SAM" id="Phobius"/>
    </source>
</evidence>
<evidence type="ECO:0000256" key="2">
    <source>
        <dbReference type="ARBA" id="ARBA00007020"/>
    </source>
</evidence>
<evidence type="ECO:0000256" key="6">
    <source>
        <dbReference type="ARBA" id="ARBA00022989"/>
    </source>
</evidence>
<keyword evidence="5" id="KW-0999">Mitochondrion inner membrane</keyword>
<dbReference type="PANTHER" id="PTHR13603">
    <property type="entry name" value="TRANSMEMBRANE PROTEIN 186"/>
    <property type="match status" value="1"/>
</dbReference>
<evidence type="ECO:0000256" key="8">
    <source>
        <dbReference type="ARBA" id="ARBA00023136"/>
    </source>
</evidence>
<dbReference type="PANTHER" id="PTHR13603:SF1">
    <property type="entry name" value="TRANSMEMBRANE PROTEIN 186"/>
    <property type="match status" value="1"/>
</dbReference>
<comment type="subcellular location">
    <subcellularLocation>
        <location evidence="1">Mitochondrion inner membrane</location>
        <topology evidence="1">Multi-pass membrane protein</topology>
    </subcellularLocation>
</comment>
<keyword evidence="7" id="KW-0496">Mitochondrion</keyword>
<feature type="transmembrane region" description="Helical" evidence="9">
    <location>
        <begin position="116"/>
        <end position="136"/>
    </location>
</feature>
<dbReference type="GO" id="GO:0005743">
    <property type="term" value="C:mitochondrial inner membrane"/>
    <property type="evidence" value="ECO:0007669"/>
    <property type="project" value="UniProtKB-SubCell"/>
</dbReference>
<reference evidence="11" key="1">
    <citation type="journal article" date="2011" name="PLoS Genet.">
        <title>The genome sequence of the leaf-cutter ant Atta cephalotes reveals insights into its obligate symbiotic lifestyle.</title>
        <authorList>
            <person name="Suen G."/>
            <person name="Teiling C."/>
            <person name="Li L."/>
            <person name="Holt C."/>
            <person name="Abouheif E."/>
            <person name="Bornberg-Bauer E."/>
            <person name="Bouffard P."/>
            <person name="Caldera E.J."/>
            <person name="Cash E."/>
            <person name="Cavanaugh A."/>
            <person name="Denas O."/>
            <person name="Elhaik E."/>
            <person name="Fave M.J."/>
            <person name="Gadau J."/>
            <person name="Gibson J.D."/>
            <person name="Graur D."/>
            <person name="Grubbs K.J."/>
            <person name="Hagen D.E."/>
            <person name="Harkins T.T."/>
            <person name="Helmkampf M."/>
            <person name="Hu H."/>
            <person name="Johnson B.R."/>
            <person name="Kim J."/>
            <person name="Marsh S.E."/>
            <person name="Moeller J.A."/>
            <person name="Munoz-Torres M.C."/>
            <person name="Murphy M.C."/>
            <person name="Naughton M.C."/>
            <person name="Nigam S."/>
            <person name="Overson R."/>
            <person name="Rajakumar R."/>
            <person name="Reese J.T."/>
            <person name="Scott J.J."/>
            <person name="Smith C.R."/>
            <person name="Tao S."/>
            <person name="Tsutsui N.D."/>
            <person name="Viljakainen L."/>
            <person name="Wissler L."/>
            <person name="Yandell M.D."/>
            <person name="Zimmer F."/>
            <person name="Taylor J."/>
            <person name="Slater S.C."/>
            <person name="Clifton S.W."/>
            <person name="Warren W.C."/>
            <person name="Elsik C.G."/>
            <person name="Smith C.D."/>
            <person name="Weinstock G.M."/>
            <person name="Gerardo N.M."/>
            <person name="Currie C.R."/>
        </authorList>
    </citation>
    <scope>NUCLEOTIDE SEQUENCE [LARGE SCALE GENOMIC DNA]</scope>
</reference>
<dbReference type="Proteomes" id="UP000005205">
    <property type="component" value="Unassembled WGS sequence"/>
</dbReference>
<dbReference type="FunCoup" id="A0A158P3C1">
    <property type="interactions" value="1823"/>
</dbReference>
<dbReference type="OrthoDB" id="6147888at2759"/>
<keyword evidence="11" id="KW-1185">Reference proteome</keyword>
<evidence type="ECO:0000256" key="4">
    <source>
        <dbReference type="ARBA" id="ARBA00022692"/>
    </source>
</evidence>
<name>A0A158P3C1_ATTCE</name>
<protein>
    <recommendedName>
        <fullName evidence="3">Transmembrane protein 186</fullName>
    </recommendedName>
</protein>
<sequence>MYSRLLSNFCERAKNVFLYRASNSIRCSNIKTLSHIAKNKNEEKQKVEIVSTKFPDYEVIYMFPFVKQACGLNVVKYRFTMFIGVATPVIIGFHLTNFLPFDVTSTSITVGILTTMWLHVLGFLCNNLIGCVYLKLDEKKVILSYIDYWGKRIDLKVSFNEIYPMSDNSISITDPLYKKIMLTSQTEILKINMKFGQIIDVDKFRCILGMA</sequence>
<evidence type="ECO:0000313" key="10">
    <source>
        <dbReference type="EnsemblMetazoa" id="XP_012064279.1"/>
    </source>
</evidence>
<proteinExistence type="inferred from homology"/>
<gene>
    <name evidence="10" type="primary">105627610</name>
</gene>
<evidence type="ECO:0000256" key="3">
    <source>
        <dbReference type="ARBA" id="ARBA00014604"/>
    </source>
</evidence>
<evidence type="ECO:0000256" key="1">
    <source>
        <dbReference type="ARBA" id="ARBA00004448"/>
    </source>
</evidence>
<dbReference type="EnsemblMetazoa" id="XM_012208889.1">
    <property type="protein sequence ID" value="XP_012064279.1"/>
    <property type="gene ID" value="LOC105627610"/>
</dbReference>
<dbReference type="STRING" id="12957.A0A158P3C1"/>
<dbReference type="KEGG" id="acep:105627610"/>
<comment type="similarity">
    <text evidence="2">Belongs to the TMEM186 family.</text>
</comment>
<evidence type="ECO:0000256" key="5">
    <source>
        <dbReference type="ARBA" id="ARBA00022792"/>
    </source>
</evidence>
<dbReference type="AlphaFoldDB" id="A0A158P3C1"/>
<evidence type="ECO:0000313" key="11">
    <source>
        <dbReference type="Proteomes" id="UP000005205"/>
    </source>
</evidence>
<dbReference type="InterPro" id="IPR026571">
    <property type="entry name" value="Tmem186"/>
</dbReference>
<keyword evidence="4 9" id="KW-0812">Transmembrane</keyword>
<dbReference type="InParanoid" id="A0A158P3C1"/>
<feature type="transmembrane region" description="Helical" evidence="9">
    <location>
        <begin position="77"/>
        <end position="96"/>
    </location>
</feature>
<evidence type="ECO:0000256" key="7">
    <source>
        <dbReference type="ARBA" id="ARBA00023128"/>
    </source>
</evidence>
<reference evidence="10" key="2">
    <citation type="submission" date="2016-04" db="UniProtKB">
        <authorList>
            <consortium name="EnsemblMetazoa"/>
        </authorList>
    </citation>
    <scope>IDENTIFICATION</scope>
</reference>
<keyword evidence="6 9" id="KW-1133">Transmembrane helix</keyword>
<organism evidence="10 11">
    <name type="scientific">Atta cephalotes</name>
    <name type="common">Leafcutter ant</name>
    <dbReference type="NCBI Taxonomy" id="12957"/>
    <lineage>
        <taxon>Eukaryota</taxon>
        <taxon>Metazoa</taxon>
        <taxon>Ecdysozoa</taxon>
        <taxon>Arthropoda</taxon>
        <taxon>Hexapoda</taxon>
        <taxon>Insecta</taxon>
        <taxon>Pterygota</taxon>
        <taxon>Neoptera</taxon>
        <taxon>Endopterygota</taxon>
        <taxon>Hymenoptera</taxon>
        <taxon>Apocrita</taxon>
        <taxon>Aculeata</taxon>
        <taxon>Formicoidea</taxon>
        <taxon>Formicidae</taxon>
        <taxon>Myrmicinae</taxon>
        <taxon>Atta</taxon>
    </lineage>
</organism>
<keyword evidence="8 9" id="KW-0472">Membrane</keyword>